<dbReference type="InterPro" id="IPR002048">
    <property type="entry name" value="EF_hand_dom"/>
</dbReference>
<evidence type="ECO:0000313" key="6">
    <source>
        <dbReference type="WBParaSite" id="SSTP_0000881800.1"/>
    </source>
</evidence>
<dbReference type="WBParaSite" id="SSTP_0000881800.1">
    <property type="protein sequence ID" value="SSTP_0000881800.1"/>
    <property type="gene ID" value="SSTP_0000881800"/>
</dbReference>
<feature type="domain" description="EF-hand" evidence="4">
    <location>
        <begin position="175"/>
        <end position="210"/>
    </location>
</feature>
<dbReference type="PROSITE" id="PS00018">
    <property type="entry name" value="EF_HAND_1"/>
    <property type="match status" value="1"/>
</dbReference>
<dbReference type="Pfam" id="PF13499">
    <property type="entry name" value="EF-hand_7"/>
    <property type="match status" value="1"/>
</dbReference>
<feature type="domain" description="EF-hand" evidence="4">
    <location>
        <begin position="91"/>
        <end position="126"/>
    </location>
</feature>
<dbReference type="Pfam" id="PF00036">
    <property type="entry name" value="EF-hand_1"/>
    <property type="match status" value="1"/>
</dbReference>
<dbReference type="CDD" id="cd00051">
    <property type="entry name" value="EFh"/>
    <property type="match status" value="1"/>
</dbReference>
<dbReference type="STRING" id="6248.A0A0K0EH61"/>
<dbReference type="PANTHER" id="PTHR23055">
    <property type="entry name" value="CALCIUM BINDING PROTEINS"/>
    <property type="match status" value="1"/>
</dbReference>
<dbReference type="PANTHER" id="PTHR23055:SF56">
    <property type="entry name" value="EF-HAND DOMAIN-CONTAINING PROTEIN"/>
    <property type="match status" value="1"/>
</dbReference>
<evidence type="ECO:0000256" key="1">
    <source>
        <dbReference type="ARBA" id="ARBA00022723"/>
    </source>
</evidence>
<evidence type="ECO:0000313" key="5">
    <source>
        <dbReference type="Proteomes" id="UP000035681"/>
    </source>
</evidence>
<evidence type="ECO:0000313" key="7">
    <source>
        <dbReference type="WBParaSite" id="TCONS_00015850.p1"/>
    </source>
</evidence>
<organism evidence="6">
    <name type="scientific">Strongyloides stercoralis</name>
    <name type="common">Threadworm</name>
    <dbReference type="NCBI Taxonomy" id="6248"/>
    <lineage>
        <taxon>Eukaryota</taxon>
        <taxon>Metazoa</taxon>
        <taxon>Ecdysozoa</taxon>
        <taxon>Nematoda</taxon>
        <taxon>Chromadorea</taxon>
        <taxon>Rhabditida</taxon>
        <taxon>Tylenchina</taxon>
        <taxon>Panagrolaimomorpha</taxon>
        <taxon>Strongyloidoidea</taxon>
        <taxon>Strongyloididae</taxon>
        <taxon>Strongyloides</taxon>
    </lineage>
</organism>
<dbReference type="SUPFAM" id="SSF47473">
    <property type="entry name" value="EF-hand"/>
    <property type="match status" value="1"/>
</dbReference>
<evidence type="ECO:0000256" key="3">
    <source>
        <dbReference type="ARBA" id="ARBA00022837"/>
    </source>
</evidence>
<keyword evidence="5" id="KW-1185">Reference proteome</keyword>
<keyword evidence="1" id="KW-0479">Metal-binding</keyword>
<accession>A0A0K0EH61</accession>
<keyword evidence="2" id="KW-0677">Repeat</keyword>
<dbReference type="SMART" id="SM00054">
    <property type="entry name" value="EFh"/>
    <property type="match status" value="2"/>
</dbReference>
<protein>
    <submittedName>
        <fullName evidence="6 7">EF-hand domain-containing protein</fullName>
    </submittedName>
</protein>
<evidence type="ECO:0000256" key="2">
    <source>
        <dbReference type="ARBA" id="ARBA00022737"/>
    </source>
</evidence>
<keyword evidence="3" id="KW-0106">Calcium</keyword>
<proteinExistence type="predicted"/>
<dbReference type="InterPro" id="IPR028846">
    <property type="entry name" value="Recoverin"/>
</dbReference>
<name>A0A0K0EH61_STRER</name>
<dbReference type="Proteomes" id="UP000035681">
    <property type="component" value="Unplaced"/>
</dbReference>
<dbReference type="Gene3D" id="1.10.238.10">
    <property type="entry name" value="EF-hand"/>
    <property type="match status" value="1"/>
</dbReference>
<dbReference type="WBParaSite" id="TCONS_00015850.p1">
    <property type="protein sequence ID" value="TCONS_00015850.p1"/>
    <property type="gene ID" value="XLOC_010607"/>
</dbReference>
<sequence length="224" mass="26095">MAQHFQRRKAIVLPNENLKMKNLLEANTDIVQALDQQLRRPVSLNKLVNESKFTKREVKAIYRAFKEASPNALIKRDLIREAFVELFPRGDTEHYADMVFNTFDLDHTGMITFEEFIKSMSTLCRGTLKEKIDWIYKMYDPRNTGVISWERLFFVITAIDDLIGYDAKPIITREQRINHTNEIFNKFDPNNTGLITKEQFIKLCLNDPSILNSISHLNTILPSA</sequence>
<dbReference type="InterPro" id="IPR018247">
    <property type="entry name" value="EF_Hand_1_Ca_BS"/>
</dbReference>
<dbReference type="AlphaFoldDB" id="A0A0K0EH61"/>
<dbReference type="InterPro" id="IPR011992">
    <property type="entry name" value="EF-hand-dom_pair"/>
</dbReference>
<reference evidence="6" key="1">
    <citation type="submission" date="2015-08" db="UniProtKB">
        <authorList>
            <consortium name="WormBaseParasite"/>
        </authorList>
    </citation>
    <scope>IDENTIFICATION</scope>
</reference>
<dbReference type="PRINTS" id="PR00450">
    <property type="entry name" value="RECOVERIN"/>
</dbReference>
<dbReference type="PROSITE" id="PS50222">
    <property type="entry name" value="EF_HAND_2"/>
    <property type="match status" value="2"/>
</dbReference>
<dbReference type="GO" id="GO:0005509">
    <property type="term" value="F:calcium ion binding"/>
    <property type="evidence" value="ECO:0007669"/>
    <property type="project" value="InterPro"/>
</dbReference>
<evidence type="ECO:0000259" key="4">
    <source>
        <dbReference type="PROSITE" id="PS50222"/>
    </source>
</evidence>